<name>A0A9Q0MAB0_BLOTA</name>
<keyword evidence="3" id="KW-1052">Target cell membrane</keyword>
<dbReference type="InterPro" id="IPR002110">
    <property type="entry name" value="Ankyrin_rpt"/>
</dbReference>
<evidence type="ECO:0000313" key="7">
    <source>
        <dbReference type="EMBL" id="KAJ6222022.1"/>
    </source>
</evidence>
<protein>
    <submittedName>
        <fullName evidence="7">Uncharacterized protein</fullName>
    </submittedName>
</protein>
<dbReference type="Gene3D" id="1.25.40.20">
    <property type="entry name" value="Ankyrin repeat-containing domain"/>
    <property type="match status" value="1"/>
</dbReference>
<dbReference type="GO" id="GO:0006887">
    <property type="term" value="P:exocytosis"/>
    <property type="evidence" value="ECO:0007669"/>
    <property type="project" value="UniProtKB-KW"/>
</dbReference>
<evidence type="ECO:0000313" key="8">
    <source>
        <dbReference type="Proteomes" id="UP001142055"/>
    </source>
</evidence>
<feature type="repeat" description="ANK" evidence="6">
    <location>
        <begin position="634"/>
        <end position="658"/>
    </location>
</feature>
<keyword evidence="5" id="KW-0472">Membrane</keyword>
<keyword evidence="8" id="KW-1185">Reference proteome</keyword>
<evidence type="ECO:0000256" key="4">
    <source>
        <dbReference type="ARBA" id="ARBA00023028"/>
    </source>
</evidence>
<dbReference type="Pfam" id="PF12796">
    <property type="entry name" value="Ank_2"/>
    <property type="match status" value="1"/>
</dbReference>
<evidence type="ECO:0000256" key="3">
    <source>
        <dbReference type="ARBA" id="ARBA00022537"/>
    </source>
</evidence>
<dbReference type="GO" id="GO:0035861">
    <property type="term" value="C:site of double-strand break"/>
    <property type="evidence" value="ECO:0007669"/>
    <property type="project" value="TreeGrafter"/>
</dbReference>
<dbReference type="SUPFAM" id="SSF48403">
    <property type="entry name" value="Ankyrin repeat"/>
    <property type="match status" value="1"/>
</dbReference>
<reference evidence="7" key="1">
    <citation type="submission" date="2022-12" db="EMBL/GenBank/DDBJ databases">
        <title>Genome assemblies of Blomia tropicalis.</title>
        <authorList>
            <person name="Cui Y."/>
        </authorList>
    </citation>
    <scope>NUCLEOTIDE SEQUENCE</scope>
    <source>
        <tissue evidence="7">Adult mites</tissue>
    </source>
</reference>
<evidence type="ECO:0000256" key="1">
    <source>
        <dbReference type="ARBA" id="ARBA00004175"/>
    </source>
</evidence>
<gene>
    <name evidence="7" type="ORF">RDWZM_000567</name>
</gene>
<dbReference type="PANTHER" id="PTHR46677">
    <property type="entry name" value="SMC5-SMC6 COMPLEX LOCALIZATION FACTOR PROTEIN 1"/>
    <property type="match status" value="1"/>
</dbReference>
<evidence type="ECO:0000256" key="2">
    <source>
        <dbReference type="ARBA" id="ARBA00022483"/>
    </source>
</evidence>
<dbReference type="GO" id="GO:1990166">
    <property type="term" value="P:protein localization to site of double-strand break"/>
    <property type="evidence" value="ECO:0007669"/>
    <property type="project" value="TreeGrafter"/>
</dbReference>
<dbReference type="GO" id="GO:0044231">
    <property type="term" value="C:host cell presynaptic membrane"/>
    <property type="evidence" value="ECO:0007669"/>
    <property type="project" value="UniProtKB-KW"/>
</dbReference>
<proteinExistence type="predicted"/>
<evidence type="ECO:0000256" key="5">
    <source>
        <dbReference type="ARBA" id="ARBA00023298"/>
    </source>
</evidence>
<dbReference type="GO" id="GO:2000781">
    <property type="term" value="P:positive regulation of double-strand break repair"/>
    <property type="evidence" value="ECO:0007669"/>
    <property type="project" value="InterPro"/>
</dbReference>
<dbReference type="AlphaFoldDB" id="A0A9Q0MAB0"/>
<dbReference type="GO" id="GO:0006974">
    <property type="term" value="P:DNA damage response"/>
    <property type="evidence" value="ECO:0007669"/>
    <property type="project" value="TreeGrafter"/>
</dbReference>
<dbReference type="SMART" id="SM00248">
    <property type="entry name" value="ANK"/>
    <property type="match status" value="3"/>
</dbReference>
<dbReference type="InterPro" id="IPR036770">
    <property type="entry name" value="Ankyrin_rpt-contain_sf"/>
</dbReference>
<keyword evidence="2" id="KW-0268">Exocytosis</keyword>
<sequence>MTSFDSLFKVPKVPELNTTPNTNMLKSYDTHKKLVYLDDDDDENFDSSFKSSEEWKSPGKLSQTIIYDDDFNLDISDFSSQNQSQLSQARIQIGQFSYHQGYEANKDSKSNWNKELQFNEYSRSRNVDTSSMVNIRDQAFYNNVKQNLNYKLYETLSISMNISYLHFTYPSTKNVTLLRDYIGCYQRITISQFEEIGSFLNTRKNYLEFWNYFFTNIAGKTWKRRDVILIFLNLNESSSKTFQDFLFNLISRILKLSSKGFVSTMNPMDEAVPKHLSLCYELLCIITKFLDDDFAQFLASSDDYVTDMNNLINDMKPLIVRLAWPDDSEFRNKKPDYVNRVINYLTTYTSKSIKSNIPQVTDCLIKLLTIYGEIIRICSGNVRPYLEINSSRMILPKSFSFEMIKENSSIDRKTLETILISMEQFPWFRVQFCLAQLENWIKLTRLFHKSKYFLSLRLLAYIFLDGDADRFKYDEAELMKKFNYSKKLKSFEEIHIDSGKTENAKVNESVKLDCSPKNRRQLTSISTDSNTIEEDYFAKFFKSNLEVLYRKYGVGGKLTTFGGNSLHIAVRRNDVDWIMSLFEVDVDPNLSDINGYTPLIDAARLGHTDCVQALIHASKETGVILDYESVTTVDGSTALHYAVENKDERSIRLILEHGGRYLLKICRSNDSLTPEDLLPESMKNIPKNVEFHNVQNVIPPLNIHESEAEIYALLVSTLFESYLSTMKYEIFAESFQTYKTDFLVDSDSSVDVENFRQDSIKTIFQTIFNRIPTELELEHILDDIFVMLEQIPNFIEKFIVDKVPNVITKIENQQIEIDKVTLKSSFDWVLFDVEQLIQSFKIQPKDSETEMKTSS</sequence>
<dbReference type="PANTHER" id="PTHR46677:SF1">
    <property type="entry name" value="SMC5-SMC6 COMPLEX LOCALIZATION FACTOR PROTEIN 1"/>
    <property type="match status" value="1"/>
</dbReference>
<keyword evidence="4" id="KW-0800">Toxin</keyword>
<dbReference type="GO" id="GO:0044218">
    <property type="term" value="C:other organism cell membrane"/>
    <property type="evidence" value="ECO:0007669"/>
    <property type="project" value="UniProtKB-KW"/>
</dbReference>
<comment type="caution">
    <text evidence="7">The sequence shown here is derived from an EMBL/GenBank/DDBJ whole genome shotgun (WGS) entry which is preliminary data.</text>
</comment>
<dbReference type="Proteomes" id="UP001142055">
    <property type="component" value="Chromosome 1"/>
</dbReference>
<evidence type="ECO:0000256" key="6">
    <source>
        <dbReference type="PROSITE-ProRule" id="PRU00023"/>
    </source>
</evidence>
<keyword evidence="5" id="KW-1053">Target membrane</keyword>
<keyword evidence="6" id="KW-0040">ANK repeat</keyword>
<dbReference type="EMBL" id="JAPWDV010000001">
    <property type="protein sequence ID" value="KAJ6222022.1"/>
    <property type="molecule type" value="Genomic_DNA"/>
</dbReference>
<dbReference type="PROSITE" id="PS50088">
    <property type="entry name" value="ANK_REPEAT"/>
    <property type="match status" value="1"/>
</dbReference>
<comment type="subcellular location">
    <subcellularLocation>
        <location evidence="1">Target cell membrane</location>
    </subcellularLocation>
</comment>
<accession>A0A9Q0MAB0</accession>
<dbReference type="GO" id="GO:0005634">
    <property type="term" value="C:nucleus"/>
    <property type="evidence" value="ECO:0007669"/>
    <property type="project" value="TreeGrafter"/>
</dbReference>
<organism evidence="7 8">
    <name type="scientific">Blomia tropicalis</name>
    <name type="common">Mite</name>
    <dbReference type="NCBI Taxonomy" id="40697"/>
    <lineage>
        <taxon>Eukaryota</taxon>
        <taxon>Metazoa</taxon>
        <taxon>Ecdysozoa</taxon>
        <taxon>Arthropoda</taxon>
        <taxon>Chelicerata</taxon>
        <taxon>Arachnida</taxon>
        <taxon>Acari</taxon>
        <taxon>Acariformes</taxon>
        <taxon>Sarcoptiformes</taxon>
        <taxon>Astigmata</taxon>
        <taxon>Glycyphagoidea</taxon>
        <taxon>Echimyopodidae</taxon>
        <taxon>Blomia</taxon>
    </lineage>
</organism>
<dbReference type="InterPro" id="IPR042479">
    <property type="entry name" value="Slf1"/>
</dbReference>
<keyword evidence="4" id="KW-0638">Presynaptic neurotoxin</keyword>
<dbReference type="PROSITE" id="PS50297">
    <property type="entry name" value="ANK_REP_REGION"/>
    <property type="match status" value="1"/>
</dbReference>
<keyword evidence="4" id="KW-0528">Neurotoxin</keyword>